<dbReference type="EMBL" id="KZ819634">
    <property type="protein sequence ID" value="PWN92895.1"/>
    <property type="molecule type" value="Genomic_DNA"/>
</dbReference>
<dbReference type="GO" id="GO:0070840">
    <property type="term" value="F:dynein complex binding"/>
    <property type="evidence" value="ECO:0007669"/>
    <property type="project" value="TreeGrafter"/>
</dbReference>
<keyword evidence="5" id="KW-0206">Cytoskeleton</keyword>
<dbReference type="InterPro" id="IPR011004">
    <property type="entry name" value="Trimer_LpxA-like_sf"/>
</dbReference>
<dbReference type="AlphaFoldDB" id="A0A316YYI1"/>
<protein>
    <recommendedName>
        <fullName evidence="3">Dynactin subunit 6</fullName>
    </recommendedName>
</protein>
<dbReference type="GeneID" id="37045697"/>
<accession>A0A316YYI1</accession>
<dbReference type="STRING" id="215250.A0A316YYI1"/>
<comment type="similarity">
    <text evidence="2">Belongs to the dynactin subunits 5/6 family. Dynactin subunit 6 subfamily.</text>
</comment>
<sequence>MAPGEFDSPPVKLSVGSRCFIAADTDLRGDIVIGSGSVIHPKAIVHALNGTTIEIGRDCIVEEGAQLVCRIGASGAPTRMVVGDSNLFEVGCRVEARQVGSRNTFEPKCRVTDLVAIGDFCLVGAGSVVVPPPTWTPPEPEQRQGQDEEGKKEQEAEPGIFRLPDRTVVYGEESRWRTWSGEGVRQADALHAKHLDYLRLNLPKFHKLRLIQ</sequence>
<dbReference type="GO" id="GO:0005869">
    <property type="term" value="C:dynactin complex"/>
    <property type="evidence" value="ECO:0007669"/>
    <property type="project" value="InterPro"/>
</dbReference>
<dbReference type="InParanoid" id="A0A316YYI1"/>
<gene>
    <name evidence="8" type="ORF">FA10DRAFT_282576</name>
</gene>
<keyword evidence="4" id="KW-0963">Cytoplasm</keyword>
<dbReference type="GO" id="GO:0007052">
    <property type="term" value="P:mitotic spindle organization"/>
    <property type="evidence" value="ECO:0007669"/>
    <property type="project" value="TreeGrafter"/>
</dbReference>
<dbReference type="OrthoDB" id="2355at2759"/>
<name>A0A316YYI1_9BASI</name>
<dbReference type="RefSeq" id="XP_025380093.1">
    <property type="nucleotide sequence ID" value="XM_025523781.1"/>
</dbReference>
<evidence type="ECO:0000313" key="8">
    <source>
        <dbReference type="EMBL" id="PWN92895.1"/>
    </source>
</evidence>
<comment type="subcellular location">
    <subcellularLocation>
        <location evidence="1">Cytoplasm</location>
        <location evidence="1">Cytoskeleton</location>
    </subcellularLocation>
</comment>
<dbReference type="SUPFAM" id="SSF51161">
    <property type="entry name" value="Trimeric LpxA-like enzymes"/>
    <property type="match status" value="1"/>
</dbReference>
<comment type="function">
    <text evidence="6">Part of the dynactin complex that activates the molecular motor dynein for ultra-processive transport along microtubules.</text>
</comment>
<dbReference type="PANTHER" id="PTHR13072:SF0">
    <property type="entry name" value="DYNACTIN SUBUNIT 6"/>
    <property type="match status" value="1"/>
</dbReference>
<proteinExistence type="inferred from homology"/>
<evidence type="ECO:0000256" key="6">
    <source>
        <dbReference type="ARBA" id="ARBA00034687"/>
    </source>
</evidence>
<evidence type="ECO:0000256" key="5">
    <source>
        <dbReference type="ARBA" id="ARBA00023212"/>
    </source>
</evidence>
<dbReference type="Gene3D" id="2.160.10.10">
    <property type="entry name" value="Hexapeptide repeat proteins"/>
    <property type="match status" value="1"/>
</dbReference>
<evidence type="ECO:0000313" key="9">
    <source>
        <dbReference type="Proteomes" id="UP000245768"/>
    </source>
</evidence>
<feature type="region of interest" description="Disordered" evidence="7">
    <location>
        <begin position="131"/>
        <end position="158"/>
    </location>
</feature>
<evidence type="ECO:0000256" key="3">
    <source>
        <dbReference type="ARBA" id="ARBA00016573"/>
    </source>
</evidence>
<dbReference type="InterPro" id="IPR027777">
    <property type="entry name" value="DCTN6"/>
</dbReference>
<dbReference type="PANTHER" id="PTHR13072">
    <property type="entry name" value="DYNACTIN 6"/>
    <property type="match status" value="1"/>
</dbReference>
<evidence type="ECO:0000256" key="4">
    <source>
        <dbReference type="ARBA" id="ARBA00022490"/>
    </source>
</evidence>
<organism evidence="8 9">
    <name type="scientific">Acaromyces ingoldii</name>
    <dbReference type="NCBI Taxonomy" id="215250"/>
    <lineage>
        <taxon>Eukaryota</taxon>
        <taxon>Fungi</taxon>
        <taxon>Dikarya</taxon>
        <taxon>Basidiomycota</taxon>
        <taxon>Ustilaginomycotina</taxon>
        <taxon>Exobasidiomycetes</taxon>
        <taxon>Exobasidiales</taxon>
        <taxon>Cryptobasidiaceae</taxon>
        <taxon>Acaromyces</taxon>
    </lineage>
</organism>
<feature type="compositionally biased region" description="Basic and acidic residues" evidence="7">
    <location>
        <begin position="140"/>
        <end position="155"/>
    </location>
</feature>
<evidence type="ECO:0000256" key="1">
    <source>
        <dbReference type="ARBA" id="ARBA00004245"/>
    </source>
</evidence>
<dbReference type="Proteomes" id="UP000245768">
    <property type="component" value="Unassembled WGS sequence"/>
</dbReference>
<evidence type="ECO:0000256" key="2">
    <source>
        <dbReference type="ARBA" id="ARBA00007719"/>
    </source>
</evidence>
<evidence type="ECO:0000256" key="7">
    <source>
        <dbReference type="SAM" id="MobiDB-lite"/>
    </source>
</evidence>
<reference evidence="8 9" key="1">
    <citation type="journal article" date="2018" name="Mol. Biol. Evol.">
        <title>Broad Genomic Sampling Reveals a Smut Pathogenic Ancestry of the Fungal Clade Ustilaginomycotina.</title>
        <authorList>
            <person name="Kijpornyongpan T."/>
            <person name="Mondo S.J."/>
            <person name="Barry K."/>
            <person name="Sandor L."/>
            <person name="Lee J."/>
            <person name="Lipzen A."/>
            <person name="Pangilinan J."/>
            <person name="LaButti K."/>
            <person name="Hainaut M."/>
            <person name="Henrissat B."/>
            <person name="Grigoriev I.V."/>
            <person name="Spatafora J.W."/>
            <person name="Aime M.C."/>
        </authorList>
    </citation>
    <scope>NUCLEOTIDE SEQUENCE [LARGE SCALE GENOMIC DNA]</scope>
    <source>
        <strain evidence="8 9">MCA 4198</strain>
    </source>
</reference>
<keyword evidence="9" id="KW-1185">Reference proteome</keyword>